<comment type="function">
    <text evidence="1">DNA polymerase II participates in chromosomal DNA replication.</text>
</comment>
<evidence type="ECO:0000313" key="3">
    <source>
        <dbReference type="Proteomes" id="UP000231279"/>
    </source>
</evidence>
<comment type="subcellular location">
    <subcellularLocation>
        <location evidence="1">Nucleus</location>
    </subcellularLocation>
</comment>
<keyword evidence="1" id="KW-0479">Metal-binding</keyword>
<dbReference type="GO" id="GO:0008270">
    <property type="term" value="F:zinc ion binding"/>
    <property type="evidence" value="ECO:0007669"/>
    <property type="project" value="UniProtKB-KW"/>
</dbReference>
<keyword evidence="1" id="KW-0863">Zinc-finger</keyword>
<dbReference type="GO" id="GO:0008310">
    <property type="term" value="F:single-stranded DNA 3'-5' DNA exonuclease activity"/>
    <property type="evidence" value="ECO:0007669"/>
    <property type="project" value="TreeGrafter"/>
</dbReference>
<accession>A0A2G9GVA5</accession>
<dbReference type="PANTHER" id="PTHR10670">
    <property type="entry name" value="DNA POLYMERASE EPSILON CATALYTIC SUBUNIT A"/>
    <property type="match status" value="1"/>
</dbReference>
<reference evidence="3" key="1">
    <citation type="journal article" date="2018" name="Gigascience">
        <title>Genome assembly of the Pink Ipe (Handroanthus impetiginosus, Bignoniaceae), a highly valued, ecologically keystone Neotropical timber forest tree.</title>
        <authorList>
            <person name="Silva-Junior O.B."/>
            <person name="Grattapaglia D."/>
            <person name="Novaes E."/>
            <person name="Collevatti R.G."/>
        </authorList>
    </citation>
    <scope>NUCLEOTIDE SEQUENCE [LARGE SCALE GENOMIC DNA]</scope>
    <source>
        <strain evidence="3">cv. UFG-1</strain>
    </source>
</reference>
<evidence type="ECO:0000313" key="2">
    <source>
        <dbReference type="EMBL" id="PIN09216.1"/>
    </source>
</evidence>
<dbReference type="STRING" id="429701.A0A2G9GVA5"/>
<sequence length="103" mass="11906">MNGSDNRRRDRRDTRISKKQKLILSGEEQLESKLGFNLFTDGDKRLGWLLTLASSSWEDQETHKVYSCIDLYFVCQVKASLCIRETGKVISLWGNLFISLFIS</sequence>
<protein>
    <recommendedName>
        <fullName evidence="1">DNA polymerase epsilon catalytic subunit</fullName>
        <ecNumber evidence="1">2.7.7.7</ecNumber>
    </recommendedName>
</protein>
<name>A0A2G9GVA5_9LAMI</name>
<keyword evidence="1 2" id="KW-0808">Transferase</keyword>
<comment type="cofactor">
    <cofactor evidence="1">
        <name>[4Fe-4S] cluster</name>
        <dbReference type="ChEBI" id="CHEBI:49883"/>
    </cofactor>
</comment>
<keyword evidence="1" id="KW-0238">DNA-binding</keyword>
<dbReference type="EMBL" id="NKXS01003580">
    <property type="protein sequence ID" value="PIN09216.1"/>
    <property type="molecule type" value="Genomic_DNA"/>
</dbReference>
<keyword evidence="1" id="KW-0411">Iron-sulfur</keyword>
<evidence type="ECO:0000256" key="1">
    <source>
        <dbReference type="RuleBase" id="RU365029"/>
    </source>
</evidence>
<dbReference type="GO" id="GO:0003887">
    <property type="term" value="F:DNA-directed DNA polymerase activity"/>
    <property type="evidence" value="ECO:0007669"/>
    <property type="project" value="UniProtKB-KW"/>
</dbReference>
<keyword evidence="1 2" id="KW-0239">DNA-directed DNA polymerase</keyword>
<dbReference type="GO" id="GO:0045004">
    <property type="term" value="P:DNA replication proofreading"/>
    <property type="evidence" value="ECO:0007669"/>
    <property type="project" value="TreeGrafter"/>
</dbReference>
<dbReference type="PANTHER" id="PTHR10670:SF0">
    <property type="entry name" value="DNA POLYMERASE EPSILON CATALYTIC SUBUNIT A"/>
    <property type="match status" value="1"/>
</dbReference>
<gene>
    <name evidence="2" type="ORF">CDL12_18201</name>
</gene>
<dbReference type="GO" id="GO:0003677">
    <property type="term" value="F:DNA binding"/>
    <property type="evidence" value="ECO:0007669"/>
    <property type="project" value="UniProtKB-KW"/>
</dbReference>
<keyword evidence="1" id="KW-0408">Iron</keyword>
<keyword evidence="1" id="KW-0539">Nucleus</keyword>
<dbReference type="AlphaFoldDB" id="A0A2G9GVA5"/>
<comment type="caution">
    <text evidence="2">The sequence shown here is derived from an EMBL/GenBank/DDBJ whole genome shotgun (WGS) entry which is preliminary data.</text>
</comment>
<proteinExistence type="inferred from homology"/>
<dbReference type="GO" id="GO:0008622">
    <property type="term" value="C:epsilon DNA polymerase complex"/>
    <property type="evidence" value="ECO:0007669"/>
    <property type="project" value="InterPro"/>
</dbReference>
<keyword evidence="1" id="KW-0004">4Fe-4S</keyword>
<dbReference type="Proteomes" id="UP000231279">
    <property type="component" value="Unassembled WGS sequence"/>
</dbReference>
<organism evidence="2 3">
    <name type="scientific">Handroanthus impetiginosus</name>
    <dbReference type="NCBI Taxonomy" id="429701"/>
    <lineage>
        <taxon>Eukaryota</taxon>
        <taxon>Viridiplantae</taxon>
        <taxon>Streptophyta</taxon>
        <taxon>Embryophyta</taxon>
        <taxon>Tracheophyta</taxon>
        <taxon>Spermatophyta</taxon>
        <taxon>Magnoliopsida</taxon>
        <taxon>eudicotyledons</taxon>
        <taxon>Gunneridae</taxon>
        <taxon>Pentapetalae</taxon>
        <taxon>asterids</taxon>
        <taxon>lamiids</taxon>
        <taxon>Lamiales</taxon>
        <taxon>Bignoniaceae</taxon>
        <taxon>Crescentiina</taxon>
        <taxon>Tabebuia alliance</taxon>
        <taxon>Handroanthus</taxon>
    </lineage>
</organism>
<dbReference type="OrthoDB" id="10060449at2759"/>
<dbReference type="GO" id="GO:0006297">
    <property type="term" value="P:nucleotide-excision repair, DNA gap filling"/>
    <property type="evidence" value="ECO:0007669"/>
    <property type="project" value="TreeGrafter"/>
</dbReference>
<comment type="catalytic activity">
    <reaction evidence="1">
        <text>DNA(n) + a 2'-deoxyribonucleoside 5'-triphosphate = DNA(n+1) + diphosphate</text>
        <dbReference type="Rhea" id="RHEA:22508"/>
        <dbReference type="Rhea" id="RHEA-COMP:17339"/>
        <dbReference type="Rhea" id="RHEA-COMP:17340"/>
        <dbReference type="ChEBI" id="CHEBI:33019"/>
        <dbReference type="ChEBI" id="CHEBI:61560"/>
        <dbReference type="ChEBI" id="CHEBI:173112"/>
        <dbReference type="EC" id="2.7.7.7"/>
    </reaction>
</comment>
<keyword evidence="1" id="KW-0862">Zinc</keyword>
<comment type="similarity">
    <text evidence="1">Belongs to the DNA polymerase type-B family.</text>
</comment>
<keyword evidence="1 2" id="KW-0548">Nucleotidyltransferase</keyword>
<keyword evidence="3" id="KW-1185">Reference proteome</keyword>
<dbReference type="GO" id="GO:0051539">
    <property type="term" value="F:4 iron, 4 sulfur cluster binding"/>
    <property type="evidence" value="ECO:0007669"/>
    <property type="project" value="UniProtKB-KW"/>
</dbReference>
<dbReference type="GO" id="GO:0000278">
    <property type="term" value="P:mitotic cell cycle"/>
    <property type="evidence" value="ECO:0007669"/>
    <property type="project" value="TreeGrafter"/>
</dbReference>
<dbReference type="GO" id="GO:0006287">
    <property type="term" value="P:base-excision repair, gap-filling"/>
    <property type="evidence" value="ECO:0007669"/>
    <property type="project" value="TreeGrafter"/>
</dbReference>
<dbReference type="InterPro" id="IPR029703">
    <property type="entry name" value="POL2"/>
</dbReference>
<dbReference type="EC" id="2.7.7.7" evidence="1"/>
<dbReference type="GO" id="GO:0006272">
    <property type="term" value="P:leading strand elongation"/>
    <property type="evidence" value="ECO:0007669"/>
    <property type="project" value="TreeGrafter"/>
</dbReference>
<keyword evidence="1" id="KW-0235">DNA replication</keyword>